<evidence type="ECO:0000256" key="2">
    <source>
        <dbReference type="ARBA" id="ARBA00022857"/>
    </source>
</evidence>
<comment type="similarity">
    <text evidence="1">Belongs to the short-chain dehydrogenases/reductases (SDR) family.</text>
</comment>
<dbReference type="InterPro" id="IPR002347">
    <property type="entry name" value="SDR_fam"/>
</dbReference>
<keyword evidence="5" id="KW-1185">Reference proteome</keyword>
<reference evidence="4 5" key="1">
    <citation type="submission" date="2015-06" db="EMBL/GenBank/DDBJ databases">
        <title>Talaromyces atroroseus IBT 11181 draft genome.</title>
        <authorList>
            <person name="Rasmussen K.B."/>
            <person name="Rasmussen S."/>
            <person name="Petersen B."/>
            <person name="Sicheritz-Ponten T."/>
            <person name="Mortensen U.H."/>
            <person name="Thrane U."/>
        </authorList>
    </citation>
    <scope>NUCLEOTIDE SEQUENCE [LARGE SCALE GENOMIC DNA]</scope>
    <source>
        <strain evidence="4 5">IBT 11181</strain>
    </source>
</reference>
<dbReference type="STRING" id="1441469.A0A225AVB9"/>
<accession>A0A225AVB9</accession>
<dbReference type="Pfam" id="PF00106">
    <property type="entry name" value="adh_short"/>
    <property type="match status" value="1"/>
</dbReference>
<dbReference type="Proteomes" id="UP000214365">
    <property type="component" value="Unassembled WGS sequence"/>
</dbReference>
<evidence type="ECO:0000256" key="1">
    <source>
        <dbReference type="ARBA" id="ARBA00006484"/>
    </source>
</evidence>
<dbReference type="RefSeq" id="XP_020121369.1">
    <property type="nucleotide sequence ID" value="XM_020265726.1"/>
</dbReference>
<proteinExistence type="inferred from homology"/>
<name>A0A225AVB9_TALAT</name>
<dbReference type="SUPFAM" id="SSF51735">
    <property type="entry name" value="NAD(P)-binding Rossmann-fold domains"/>
    <property type="match status" value="1"/>
</dbReference>
<gene>
    <name evidence="4" type="ORF">UA08_03427</name>
</gene>
<dbReference type="GeneID" id="31003182"/>
<comment type="caution">
    <text evidence="4">The sequence shown here is derived from an EMBL/GenBank/DDBJ whole genome shotgun (WGS) entry which is preliminary data.</text>
</comment>
<evidence type="ECO:0000313" key="4">
    <source>
        <dbReference type="EMBL" id="OKL61248.1"/>
    </source>
</evidence>
<keyword evidence="2" id="KW-0521">NADP</keyword>
<dbReference type="AlphaFoldDB" id="A0A225AVB9"/>
<dbReference type="OrthoDB" id="191139at2759"/>
<dbReference type="Gene3D" id="3.40.50.720">
    <property type="entry name" value="NAD(P)-binding Rossmann-like Domain"/>
    <property type="match status" value="1"/>
</dbReference>
<organism evidence="4 5">
    <name type="scientific">Talaromyces atroroseus</name>
    <dbReference type="NCBI Taxonomy" id="1441469"/>
    <lineage>
        <taxon>Eukaryota</taxon>
        <taxon>Fungi</taxon>
        <taxon>Dikarya</taxon>
        <taxon>Ascomycota</taxon>
        <taxon>Pezizomycotina</taxon>
        <taxon>Eurotiomycetes</taxon>
        <taxon>Eurotiomycetidae</taxon>
        <taxon>Eurotiales</taxon>
        <taxon>Trichocomaceae</taxon>
        <taxon>Talaromyces</taxon>
        <taxon>Talaromyces sect. Trachyspermi</taxon>
    </lineage>
</organism>
<dbReference type="PANTHER" id="PTHR24320:SF282">
    <property type="entry name" value="WW DOMAIN-CONTAINING OXIDOREDUCTASE"/>
    <property type="match status" value="1"/>
</dbReference>
<dbReference type="InterPro" id="IPR036291">
    <property type="entry name" value="NAD(P)-bd_dom_sf"/>
</dbReference>
<evidence type="ECO:0000313" key="5">
    <source>
        <dbReference type="Proteomes" id="UP000214365"/>
    </source>
</evidence>
<dbReference type="PANTHER" id="PTHR24320">
    <property type="entry name" value="RETINOL DEHYDROGENASE"/>
    <property type="match status" value="1"/>
</dbReference>
<dbReference type="GO" id="GO:0016491">
    <property type="term" value="F:oxidoreductase activity"/>
    <property type="evidence" value="ECO:0007669"/>
    <property type="project" value="UniProtKB-KW"/>
</dbReference>
<evidence type="ECO:0008006" key="6">
    <source>
        <dbReference type="Google" id="ProtNLM"/>
    </source>
</evidence>
<evidence type="ECO:0000256" key="3">
    <source>
        <dbReference type="ARBA" id="ARBA00023002"/>
    </source>
</evidence>
<keyword evidence="3" id="KW-0560">Oxidoreductase</keyword>
<sequence>MLASAKQLFAPSHYMTPRESNSDALRAETLYNRIDILDLDLASLDSVKKCADEFDKKENRLDLLFLNAGVASTPPALTQEGFEYQFGINHMGHALLTQLLVPKMIQTRQEDPRADVRIVATASNAAFAPFLPKGGLALNVMRQPDAYSPMGLYAHSKLANVLFIRKIAQIYPGARGVVSMLFKAVVWATAVDTDQGAKSQLWCGTAPLGGVTGVQTAQYYEPVGKSRMLKGVAADQKLTDELWEWTNSALASYGGKDWPIM</sequence>
<dbReference type="EMBL" id="LFMY01000004">
    <property type="protein sequence ID" value="OKL61248.1"/>
    <property type="molecule type" value="Genomic_DNA"/>
</dbReference>
<protein>
    <recommendedName>
        <fullName evidence="6">Oxidoreductase</fullName>
    </recommendedName>
</protein>